<sequence>MSSVEDLRRKHILTLEALQKLSDENAALKVKLGHGGDGTSNEVEVDDEGREVHKGGGDKAVNELLMAKRNECQALEARVEDLEKNVKELSNDLKTSTSKYNEERGIAHRLKRDIETQGALLSELRRQIDEVEQGKEEDEKQTKEEKDGTDARTASLTSQVSTLQCENSNLTRELSSLRSSALSDRVSSSDLNSLNSKLVETTSSLDRLKAENEALQTEVARISSENVNFTKTNKDFTKQIDELNASLESSNRDVSEKASRISELESLLSASSLTIESLRSSLLSSSTSSPTPPRSSLPSRGHKDFGAFVALKKENASLKNQLQQLQLNMRNRVRR</sequence>
<dbReference type="Proteomes" id="UP001165085">
    <property type="component" value="Unassembled WGS sequence"/>
</dbReference>
<protein>
    <submittedName>
        <fullName evidence="3">Uncharacterized protein</fullName>
    </submittedName>
</protein>
<gene>
    <name evidence="3" type="ORF">TrST_g3694</name>
</gene>
<evidence type="ECO:0000256" key="1">
    <source>
        <dbReference type="SAM" id="Coils"/>
    </source>
</evidence>
<evidence type="ECO:0000256" key="2">
    <source>
        <dbReference type="SAM" id="MobiDB-lite"/>
    </source>
</evidence>
<dbReference type="AlphaFoldDB" id="A0A9W7DSQ0"/>
<evidence type="ECO:0000313" key="4">
    <source>
        <dbReference type="Proteomes" id="UP001165085"/>
    </source>
</evidence>
<evidence type="ECO:0000313" key="3">
    <source>
        <dbReference type="EMBL" id="GMH54859.1"/>
    </source>
</evidence>
<dbReference type="OrthoDB" id="207247at2759"/>
<proteinExistence type="predicted"/>
<keyword evidence="4" id="KW-1185">Reference proteome</keyword>
<feature type="compositionally biased region" description="Basic and acidic residues" evidence="2">
    <location>
        <begin position="130"/>
        <end position="150"/>
    </location>
</feature>
<comment type="caution">
    <text evidence="3">The sequence shown here is derived from an EMBL/GenBank/DDBJ whole genome shotgun (WGS) entry which is preliminary data.</text>
</comment>
<feature type="region of interest" description="Disordered" evidence="2">
    <location>
        <begin position="282"/>
        <end position="302"/>
    </location>
</feature>
<name>A0A9W7DSQ0_9STRA</name>
<dbReference type="EMBL" id="BRXY01000030">
    <property type="protein sequence ID" value="GMH54859.1"/>
    <property type="molecule type" value="Genomic_DNA"/>
</dbReference>
<feature type="region of interest" description="Disordered" evidence="2">
    <location>
        <begin position="130"/>
        <end position="164"/>
    </location>
</feature>
<feature type="region of interest" description="Disordered" evidence="2">
    <location>
        <begin position="31"/>
        <end position="58"/>
    </location>
</feature>
<reference evidence="4" key="1">
    <citation type="journal article" date="2023" name="Commun. Biol.">
        <title>Genome analysis of Parmales, the sister group of diatoms, reveals the evolutionary specialization of diatoms from phago-mixotrophs to photoautotrophs.</title>
        <authorList>
            <person name="Ban H."/>
            <person name="Sato S."/>
            <person name="Yoshikawa S."/>
            <person name="Yamada K."/>
            <person name="Nakamura Y."/>
            <person name="Ichinomiya M."/>
            <person name="Sato N."/>
            <person name="Blanc-Mathieu R."/>
            <person name="Endo H."/>
            <person name="Kuwata A."/>
            <person name="Ogata H."/>
        </authorList>
    </citation>
    <scope>NUCLEOTIDE SEQUENCE [LARGE SCALE GENOMIC DNA]</scope>
    <source>
        <strain evidence="4">NIES 3701</strain>
    </source>
</reference>
<accession>A0A9W7DSQ0</accession>
<keyword evidence="1" id="KW-0175">Coiled coil</keyword>
<feature type="coiled-coil region" evidence="1">
    <location>
        <begin position="308"/>
        <end position="335"/>
    </location>
</feature>
<feature type="compositionally biased region" description="Polar residues" evidence="2">
    <location>
        <begin position="152"/>
        <end position="164"/>
    </location>
</feature>
<organism evidence="3 4">
    <name type="scientific">Triparma strigata</name>
    <dbReference type="NCBI Taxonomy" id="1606541"/>
    <lineage>
        <taxon>Eukaryota</taxon>
        <taxon>Sar</taxon>
        <taxon>Stramenopiles</taxon>
        <taxon>Ochrophyta</taxon>
        <taxon>Bolidophyceae</taxon>
        <taxon>Parmales</taxon>
        <taxon>Triparmaceae</taxon>
        <taxon>Triparma</taxon>
    </lineage>
</organism>